<feature type="domain" description="Novel STAND NTPase 1" evidence="1">
    <location>
        <begin position="203"/>
        <end position="560"/>
    </location>
</feature>
<dbReference type="SUPFAM" id="SSF50998">
    <property type="entry name" value="Quinoprotein alcohol dehydrogenase-like"/>
    <property type="match status" value="1"/>
</dbReference>
<gene>
    <name evidence="2" type="ORF">AJAP_07025</name>
</gene>
<dbReference type="SUPFAM" id="SSF52540">
    <property type="entry name" value="P-loop containing nucleoside triphosphate hydrolases"/>
    <property type="match status" value="1"/>
</dbReference>
<dbReference type="STRING" id="208439.AJAP_07025"/>
<evidence type="ECO:0000259" key="1">
    <source>
        <dbReference type="Pfam" id="PF20703"/>
    </source>
</evidence>
<keyword evidence="3" id="KW-1185">Reference proteome</keyword>
<name>A0A075UJR4_9PSEU</name>
<reference evidence="2 3" key="1">
    <citation type="journal article" date="2014" name="J. Biotechnol.">
        <title>Complete genome sequence of the actinobacterium Amycolatopsis japonica MG417-CF17(T) (=DSM 44213T) producing (S,S)-N,N'-ethylenediaminedisuccinic acid.</title>
        <authorList>
            <person name="Stegmann E."/>
            <person name="Albersmeier A."/>
            <person name="Spohn M."/>
            <person name="Gert H."/>
            <person name="Weber T."/>
            <person name="Wohlleben W."/>
            <person name="Kalinowski J."/>
            <person name="Ruckert C."/>
        </authorList>
    </citation>
    <scope>NUCLEOTIDE SEQUENCE [LARGE SCALE GENOMIC DNA]</scope>
    <source>
        <strain evidence="3">MG417-CF17 (DSM 44213)</strain>
    </source>
</reference>
<dbReference type="Gene3D" id="2.130.10.10">
    <property type="entry name" value="YVTN repeat-like/Quinoprotein amine dehydrogenase"/>
    <property type="match status" value="2"/>
</dbReference>
<organism evidence="2 3">
    <name type="scientific">Amycolatopsis japonica</name>
    <dbReference type="NCBI Taxonomy" id="208439"/>
    <lineage>
        <taxon>Bacteria</taxon>
        <taxon>Bacillati</taxon>
        <taxon>Actinomycetota</taxon>
        <taxon>Actinomycetes</taxon>
        <taxon>Pseudonocardiales</taxon>
        <taxon>Pseudonocardiaceae</taxon>
        <taxon>Amycolatopsis</taxon>
        <taxon>Amycolatopsis japonica group</taxon>
    </lineage>
</organism>
<dbReference type="Gene3D" id="3.40.50.300">
    <property type="entry name" value="P-loop containing nucleotide triphosphate hydrolases"/>
    <property type="match status" value="1"/>
</dbReference>
<dbReference type="SUPFAM" id="SSF50494">
    <property type="entry name" value="Trypsin-like serine proteases"/>
    <property type="match status" value="1"/>
</dbReference>
<evidence type="ECO:0000313" key="3">
    <source>
        <dbReference type="Proteomes" id="UP000028492"/>
    </source>
</evidence>
<dbReference type="InterPro" id="IPR009003">
    <property type="entry name" value="Peptidase_S1_PA"/>
</dbReference>
<dbReference type="InterPro" id="IPR027417">
    <property type="entry name" value="P-loop_NTPase"/>
</dbReference>
<protein>
    <recommendedName>
        <fullName evidence="1">Novel STAND NTPase 1 domain-containing protein</fullName>
    </recommendedName>
</protein>
<accession>A0A075UJR4</accession>
<dbReference type="Proteomes" id="UP000028492">
    <property type="component" value="Chromosome"/>
</dbReference>
<dbReference type="InterPro" id="IPR011047">
    <property type="entry name" value="Quinoprotein_ADH-like_sf"/>
</dbReference>
<evidence type="ECO:0000313" key="2">
    <source>
        <dbReference type="EMBL" id="AIG74322.1"/>
    </source>
</evidence>
<dbReference type="eggNOG" id="COG3591">
    <property type="taxonomic scope" value="Bacteria"/>
</dbReference>
<dbReference type="Pfam" id="PF20703">
    <property type="entry name" value="nSTAND1"/>
    <property type="match status" value="1"/>
</dbReference>
<dbReference type="KEGG" id="aja:AJAP_07025"/>
<dbReference type="Pfam" id="PF13365">
    <property type="entry name" value="Trypsin_2"/>
    <property type="match status" value="1"/>
</dbReference>
<dbReference type="InterPro" id="IPR015943">
    <property type="entry name" value="WD40/YVTN_repeat-like_dom_sf"/>
</dbReference>
<dbReference type="InterPro" id="IPR049052">
    <property type="entry name" value="nSTAND1"/>
</dbReference>
<proteinExistence type="predicted"/>
<dbReference type="EMBL" id="CP008953">
    <property type="protein sequence ID" value="AIG74322.1"/>
    <property type="molecule type" value="Genomic_DNA"/>
</dbReference>
<dbReference type="HOGENOM" id="CLU_002352_0_2_11"/>
<dbReference type="Gene3D" id="2.40.10.120">
    <property type="match status" value="1"/>
</dbReference>
<dbReference type="RefSeq" id="WP_084098052.1">
    <property type="nucleotide sequence ID" value="NZ_CP008953.1"/>
</dbReference>
<sequence>MFESAVVRLLRPDGQIQGTGFLLGRRLVCTCAHVVANAFGVDARGGPPTNAITVDFPLLDGPACTGRVLVWDPIHPDGTGDLAILELDSLPNDARPPRLAPAGGAWNDDLRMLGFPEGRDSGIWVAGKLRAGQATGWLQIEVPRGPQIARGFSGGPVWNPQAGGVIGVVVAAEHATTTAYMIPLQAVLDLQPVVMHAAIPPSPYRGLEPFREHDAAFFHGRTREAALLAEYAAHRPLVVVTGGSGSGKSSLVRASLVPKLKAEGSRVVDFQAKAAVSPSAQLTEALTPLREEERVVVFLDQFEEIVATEPGTARALFETVAQRVHAVPQAPGRPPRLQAILTLRSADLDGVLTSEHAEILRDGAVHLLPMGRSDLRDTVVEPVRAAGMMRFDPGLAEVIVQDAVDAPGQLPLVEFALTMLWERHHHGVLTHEAYTKLGRVSGALAGYADTVYRHQLPTQQERDFARRLLLQLVRPTEDGGFTLHRIPVDGIDPQLHGMVEILSRHRLVVTRDGLLALAHEALIRQWPTLAGWLNEDRDYLVWRDRLDTTFRLWREAGKDPGRLLRGRDLAIAEGRAAERPTELTEDQREFLTASQAGRRRGKRRWQAATAVITVLAVVAGSFAVLAQRRNTELTALLRKQAATALAEEAQRRADTAPLASLQFAQAAWQHDPGSPAATAAMLIQQARFGTAQRVQTGLWSQEITALVTSADSQVIAVQESDGAMTVWFGLGTPTPTSWKVNSGRIKAGEVELSDDGSRLAMRTDYSGIEVWNVKDRTGPIRLREPNPPTDPLRDDVTSLTLSPDGRRLAATVTTQTPAGSNQYPLQIFDVDTGQRLPSNIPSDGLRGRAVKRVDTAGTVWMSESSMTETEGHNVIRDWTTGRIVHDLHKGNLNRAGVAIECDLETNEAVLRAGANSEEILRTATSDCTKAEFDGTHNFLLDPTGQQADSFQMIHVLDVHTRKTYQIQTIVPPSGPQKQLMNVVHGPGGPEILIVNSSGVVRTRPLQAKEAPQLFRGSELFGAKQMSDGTTLAMTTGGFDRPTRLEVVDRTTHRQIGGEALATIDVDYTFSPIFTTDERFLLVKSRLKSDLIVISTLDFRVRRTISFPQSQKGTTWNLSAIPANGDEIAVLNGGIFTRWRVSTGEQLSEPLPLQEQTEIARAHAPQAYAVPRQGHPDQVIVITDNELQLWDVTNRHRIRTFRASGNSNFSEVATQGHSAEVAVHTTNGTLETWNPEHDGSSRPPAAMAADRELTTFAPGGSLIVRNRMTSKELEFWDITQGRSVARLSLPTSSSEWRTTNSGLLIGLVRTGAFKIDLNQENWLLHLCAINDRDYVDTERDIITRIPGADSTSPCRIEH</sequence>